<keyword evidence="4" id="KW-0235">DNA replication</keyword>
<evidence type="ECO:0000256" key="5">
    <source>
        <dbReference type="ARBA" id="ARBA00023125"/>
    </source>
</evidence>
<protein>
    <recommendedName>
        <fullName evidence="3">DNA polymerase epsilon subunit B</fullName>
    </recommendedName>
    <alternativeName>
        <fullName evidence="7">DNA polymerase II subunit 2</fullName>
    </alternativeName>
</protein>
<reference evidence="9 11" key="1">
    <citation type="journal article" date="2016" name="PLoS ONE">
        <title>Sequence Assembly of Yarrowia lipolytica Strain W29/CLIB89 Shows Transposable Element Diversity.</title>
        <authorList>
            <person name="Magnan C."/>
            <person name="Yu J."/>
            <person name="Chang I."/>
            <person name="Jahn E."/>
            <person name="Kanomata Y."/>
            <person name="Wu J."/>
            <person name="Zeller M."/>
            <person name="Oakes M."/>
            <person name="Baldi P."/>
            <person name="Sandmeyer S."/>
        </authorList>
    </citation>
    <scope>NUCLEOTIDE SEQUENCE [LARGE SCALE GENOMIC DNA]</scope>
    <source>
        <strain evidence="9">CLIB89</strain>
        <strain evidence="11">CLIB89(W29)</strain>
    </source>
</reference>
<dbReference type="GO" id="GO:0030337">
    <property type="term" value="F:DNA polymerase processivity factor activity"/>
    <property type="evidence" value="ECO:0007669"/>
    <property type="project" value="EnsemblFungi"/>
</dbReference>
<dbReference type="OMA" id="PEDGAWF"/>
<dbReference type="GO" id="GO:0003887">
    <property type="term" value="F:DNA-directed DNA polymerase activity"/>
    <property type="evidence" value="ECO:0007669"/>
    <property type="project" value="EnsemblFungi"/>
</dbReference>
<keyword evidence="5" id="KW-0238">DNA-binding</keyword>
<dbReference type="KEGG" id="yli:2908660"/>
<evidence type="ECO:0000313" key="10">
    <source>
        <dbReference type="EMBL" id="RDW27577.1"/>
    </source>
</evidence>
<evidence type="ECO:0000256" key="2">
    <source>
        <dbReference type="ARBA" id="ARBA00009560"/>
    </source>
</evidence>
<dbReference type="PANTHER" id="PTHR12708:SF0">
    <property type="entry name" value="DNA POLYMERASE EPSILON SUBUNIT 2"/>
    <property type="match status" value="1"/>
</dbReference>
<evidence type="ECO:0000259" key="8">
    <source>
        <dbReference type="Pfam" id="PF04042"/>
    </source>
</evidence>
<dbReference type="PANTHER" id="PTHR12708">
    <property type="entry name" value="DNA POLYMERASE EPSILON SUBUNIT B"/>
    <property type="match status" value="1"/>
</dbReference>
<gene>
    <name evidence="10" type="ORF">B0I71DRAFT_128805</name>
    <name evidence="9" type="ORF">YALI1_F35907g</name>
</gene>
<dbReference type="GeneID" id="2908660"/>
<dbReference type="GO" id="GO:0003697">
    <property type="term" value="F:single-stranded DNA binding"/>
    <property type="evidence" value="ECO:0007669"/>
    <property type="project" value="EnsemblFungi"/>
</dbReference>
<accession>A0A1H6PYA7</accession>
<evidence type="ECO:0000313" key="12">
    <source>
        <dbReference type="Proteomes" id="UP000256601"/>
    </source>
</evidence>
<dbReference type="SMR" id="A0A1H6PYA7"/>
<comment type="similarity">
    <text evidence="2">Belongs to the DNA polymerase epsilon subunit B family.</text>
</comment>
<dbReference type="EMBL" id="CP017558">
    <property type="protein sequence ID" value="AOW07827.1"/>
    <property type="molecule type" value="Genomic_DNA"/>
</dbReference>
<evidence type="ECO:0000256" key="7">
    <source>
        <dbReference type="ARBA" id="ARBA00032930"/>
    </source>
</evidence>
<dbReference type="InterPro" id="IPR007185">
    <property type="entry name" value="DNA_pol_a/d/e_bsu"/>
</dbReference>
<dbReference type="VEuPathDB" id="FungiDB:YALI0_F28215g"/>
<evidence type="ECO:0000313" key="9">
    <source>
        <dbReference type="EMBL" id="AOW07827.1"/>
    </source>
</evidence>
<sequence>MPAVLPIKLNPSQMRPVAYRIFSKKHGLNLKSTGLETLTEIIGKNYGTEWRGAEAAKMMEEICRLWKEQEMGVFVEGKPLQELFDEITASKKAKEKARVQVVSKSVGLTGVEEIEDREGEPQVNVIREAAPSVDVVWKEFFKVISAFDQPLFHYNARQQRFEKRKTKPTLFANAQSASNMFLTRYHLVYNRLLRNDDTTDLKITSIRSLIGRQGEFSIFGMLSKNPEQKICLQDDTGRILLILAAGCKPDPGVYYPEGSFVICNGRYMKSGDAEVFVVITMGPPVAEKRQETITAYGNMDYLGLHGNPHGSVVRRIERQVEASMLAEEKRLVDQKVIVFGGDMYLDNPLTLKALQKVFSTIELEFQDSGTKKPLAMVFSGDFTSQYQPPHLYKKGFDKLEELFKEFSSIITGVKIIFVPGQRDPWTNTFPTQNAVVPLQPLPTTMINRVARLCGEDVSMSSNPCRMAYLTQDMVFYRDGLSERLRKCNLQLDSAKDDSDDSDDDIEIDNDEVMINDVVVNEPESSFDFGEGLSNLTRPVDISTPMASQVGPTNTLSAKEVESRKIVRTICDQGHLSPFNRHDRPVAWDYDETLWLSPLPTILFMVDTHAPKFSLRYEECMVVNPGPFLNRKIASWVEYDPSKKTVKERQLHI</sequence>
<dbReference type="EMBL" id="KZ857329">
    <property type="protein sequence ID" value="RDW27577.1"/>
    <property type="molecule type" value="Genomic_DNA"/>
</dbReference>
<name>A0A1H6PYA7_YARLL</name>
<evidence type="ECO:0000256" key="6">
    <source>
        <dbReference type="ARBA" id="ARBA00023242"/>
    </source>
</evidence>
<dbReference type="GO" id="GO:0003690">
    <property type="term" value="F:double-stranded DNA binding"/>
    <property type="evidence" value="ECO:0007669"/>
    <property type="project" value="EnsemblFungi"/>
</dbReference>
<dbReference type="VEuPathDB" id="FungiDB:YALI1_F35907g"/>
<evidence type="ECO:0000256" key="3">
    <source>
        <dbReference type="ARBA" id="ARBA00016011"/>
    </source>
</evidence>
<organism evidence="9 11">
    <name type="scientific">Yarrowia lipolytica</name>
    <name type="common">Candida lipolytica</name>
    <dbReference type="NCBI Taxonomy" id="4952"/>
    <lineage>
        <taxon>Eukaryota</taxon>
        <taxon>Fungi</taxon>
        <taxon>Dikarya</taxon>
        <taxon>Ascomycota</taxon>
        <taxon>Saccharomycotina</taxon>
        <taxon>Dipodascomycetes</taxon>
        <taxon>Dipodascales</taxon>
        <taxon>Dipodascales incertae sedis</taxon>
        <taxon>Yarrowia</taxon>
    </lineage>
</organism>
<dbReference type="AlphaFoldDB" id="A0A1H6PYA7"/>
<dbReference type="Proteomes" id="UP000182444">
    <property type="component" value="Chromosome 1F"/>
</dbReference>
<dbReference type="Proteomes" id="UP000256601">
    <property type="component" value="Unassembled WGS sequence"/>
</dbReference>
<evidence type="ECO:0000256" key="1">
    <source>
        <dbReference type="ARBA" id="ARBA00004123"/>
    </source>
</evidence>
<proteinExistence type="inferred from homology"/>
<dbReference type="GO" id="GO:0045005">
    <property type="term" value="P:DNA-templated DNA replication maintenance of fidelity"/>
    <property type="evidence" value="ECO:0007669"/>
    <property type="project" value="EnsemblFungi"/>
</dbReference>
<dbReference type="Pfam" id="PF04042">
    <property type="entry name" value="DNA_pol_E_B"/>
    <property type="match status" value="1"/>
</dbReference>
<comment type="subcellular location">
    <subcellularLocation>
        <location evidence="1">Nucleus</location>
    </subcellularLocation>
</comment>
<dbReference type="InterPro" id="IPR016266">
    <property type="entry name" value="POLE2"/>
</dbReference>
<dbReference type="eggNOG" id="KOG3818">
    <property type="taxonomic scope" value="Eukaryota"/>
</dbReference>
<dbReference type="GO" id="GO:0008622">
    <property type="term" value="C:epsilon DNA polymerase complex"/>
    <property type="evidence" value="ECO:0007669"/>
    <property type="project" value="EnsemblFungi"/>
</dbReference>
<dbReference type="GO" id="GO:0042276">
    <property type="term" value="P:error-prone translesion synthesis"/>
    <property type="evidence" value="ECO:0007669"/>
    <property type="project" value="EnsemblFungi"/>
</dbReference>
<keyword evidence="6" id="KW-0539">Nucleus</keyword>
<evidence type="ECO:0000256" key="4">
    <source>
        <dbReference type="ARBA" id="ARBA00022705"/>
    </source>
</evidence>
<feature type="domain" description="DNA polymerase alpha/delta/epsilon subunit B" evidence="8">
    <location>
        <begin position="337"/>
        <end position="610"/>
    </location>
</feature>
<evidence type="ECO:0000313" key="11">
    <source>
        <dbReference type="Proteomes" id="UP000182444"/>
    </source>
</evidence>
<reference evidence="10 12" key="2">
    <citation type="submission" date="2018-07" db="EMBL/GenBank/DDBJ databases">
        <title>Draft Genome Assemblies for Five Robust Yarrowia lipolytica Strains Exhibiting High Lipid Production and Pentose Sugar Utilization and Sugar Alcohol Secretion from Undetoxified Lignocellulosic Biomass Hydrolysates.</title>
        <authorList>
            <consortium name="DOE Joint Genome Institute"/>
            <person name="Walker C."/>
            <person name="Ryu S."/>
            <person name="Na H."/>
            <person name="Zane M."/>
            <person name="LaButti K."/>
            <person name="Lipzen A."/>
            <person name="Haridas S."/>
            <person name="Barry K."/>
            <person name="Grigoriev I.V."/>
            <person name="Quarterman J."/>
            <person name="Slininger P."/>
            <person name="Dien B."/>
            <person name="Trinh C.T."/>
        </authorList>
    </citation>
    <scope>NUCLEOTIDE SEQUENCE [LARGE SCALE GENOMIC DNA]</scope>
    <source>
        <strain evidence="10 12">YB392</strain>
    </source>
</reference>
<dbReference type="GO" id="GO:0005737">
    <property type="term" value="C:cytoplasm"/>
    <property type="evidence" value="ECO:0007669"/>
    <property type="project" value="EnsemblFungi"/>
</dbReference>
<dbReference type="GO" id="GO:0043596">
    <property type="term" value="C:nuclear replication fork"/>
    <property type="evidence" value="ECO:0007669"/>
    <property type="project" value="EnsemblFungi"/>
</dbReference>